<evidence type="ECO:0000256" key="1">
    <source>
        <dbReference type="SAM" id="MobiDB-lite"/>
    </source>
</evidence>
<dbReference type="AlphaFoldDB" id="A0A6C0CNY1"/>
<dbReference type="EMBL" id="MN739469">
    <property type="protein sequence ID" value="QHT06516.1"/>
    <property type="molecule type" value="Genomic_DNA"/>
</dbReference>
<feature type="compositionally biased region" description="Basic and acidic residues" evidence="1">
    <location>
        <begin position="761"/>
        <end position="771"/>
    </location>
</feature>
<protein>
    <submittedName>
        <fullName evidence="2">Uncharacterized protein</fullName>
    </submittedName>
</protein>
<reference evidence="2" key="1">
    <citation type="journal article" date="2020" name="Nature">
        <title>Giant virus diversity and host interactions through global metagenomics.</title>
        <authorList>
            <person name="Schulz F."/>
            <person name="Roux S."/>
            <person name="Paez-Espino D."/>
            <person name="Jungbluth S."/>
            <person name="Walsh D.A."/>
            <person name="Denef V.J."/>
            <person name="McMahon K.D."/>
            <person name="Konstantinidis K.T."/>
            <person name="Eloe-Fadrosh E.A."/>
            <person name="Kyrpides N.C."/>
            <person name="Woyke T."/>
        </authorList>
    </citation>
    <scope>NUCLEOTIDE SEQUENCE</scope>
    <source>
        <strain evidence="2">GVMAG-M-3300021425-30</strain>
    </source>
</reference>
<organism evidence="2">
    <name type="scientific">viral metagenome</name>
    <dbReference type="NCBI Taxonomy" id="1070528"/>
    <lineage>
        <taxon>unclassified sequences</taxon>
        <taxon>metagenomes</taxon>
        <taxon>organismal metagenomes</taxon>
    </lineage>
</organism>
<feature type="compositionally biased region" description="Basic residues" evidence="1">
    <location>
        <begin position="859"/>
        <end position="874"/>
    </location>
</feature>
<feature type="compositionally biased region" description="Basic residues" evidence="1">
    <location>
        <begin position="813"/>
        <end position="843"/>
    </location>
</feature>
<evidence type="ECO:0000313" key="2">
    <source>
        <dbReference type="EMBL" id="QHT06516.1"/>
    </source>
</evidence>
<proteinExistence type="predicted"/>
<sequence>MAETTVLDNLDDRIKEILDLSNENKKQEAFTKLEKLNQDISAVGSRGRSEHNMSLIRREMMAKQKLSENGELASLKAWAAAREAQQQEDADCLIVGNSVNGDTSGASEQYLERNSNGIVIGFKGSDKNRTCLNRDVLTADNLRNALVEVCTDEGKPPAERGKLYVNMRKLGILSDAIVPLEQVLGYLVGDTEHRRFDLHQVLQPIFNEQVLVIGYGVADTFRGREVSSKANEIFLMNQELMNEYGLNENDLPIADPVVSASLENFIEVSNAVSAAHCEPGDEKTIYHLKPANDNESDYKPAYLKLVGEGFVREITTYNYNIEELNDLLDKTTDLYLRNAPEQPHQYQQYSNEDEDEDTQATKALINCALANYFKTGGGFEDYTADRFDNRILHPFQNYELKLKAIFGGKWVEDKSPEEHGGLQIDFDEDQITSEKLRQVTIDYINREDNNQPVSVKRKELDWVVSASAQVYDTIIADLQEKLLSKIEDVMNRGLKLMDTKDVFDDEMEKMIDRYCPLEDGEDIARGLFSDYPEVGEVSSIESIINCAFGEYYRTGGTFDQISQEKNDGVAVDAEHLNKMKVKHIYSKHWVNVVLFGGDDECSDEEMQQTPDQCIYITPEVLEDIAKDYVEKRFREGEISEEERQQLKDGIRSFGVENTKRELGDLKRKLYDRIQEALDQTQRPAEEFMIINEEDRSQDAATPELITICGDVISSFSDELINGNCNRSLPAVSESVDYDLTAQPDVDSDDEDEVDEFWRQRQREEDAERMEESVSGNGDVLSPISSRSSSVDPLEVPITPEDGGRMSLSDLNGGKKKKRRKSKKGKKTKKKKAKKNKKKTKRRVQFNLKNNEYYTITPKNKIKKNKKRGTRKKKH</sequence>
<feature type="region of interest" description="Disordered" evidence="1">
    <location>
        <begin position="761"/>
        <end position="874"/>
    </location>
</feature>
<accession>A0A6C0CNY1</accession>
<name>A0A6C0CNY1_9ZZZZ</name>